<evidence type="ECO:0000313" key="3">
    <source>
        <dbReference type="EMBL" id="NKI16349.1"/>
    </source>
</evidence>
<dbReference type="Proteomes" id="UP000765845">
    <property type="component" value="Unassembled WGS sequence"/>
</dbReference>
<dbReference type="Pfam" id="PF00501">
    <property type="entry name" value="AMP-binding"/>
    <property type="match status" value="1"/>
</dbReference>
<dbReference type="Gene3D" id="3.30.300.30">
    <property type="match status" value="1"/>
</dbReference>
<dbReference type="SUPFAM" id="SSF56801">
    <property type="entry name" value="Acetyl-CoA synthetase-like"/>
    <property type="match status" value="1"/>
</dbReference>
<evidence type="ECO:0000313" key="4">
    <source>
        <dbReference type="Proteomes" id="UP000765845"/>
    </source>
</evidence>
<comment type="caution">
    <text evidence="3">The sequence shown here is derived from an EMBL/GenBank/DDBJ whole genome shotgun (WGS) entry which is preliminary data.</text>
</comment>
<dbReference type="InterPro" id="IPR025110">
    <property type="entry name" value="AMP-bd_C"/>
</dbReference>
<sequence length="503" mass="55076">MKLSQLPQSSLAKQLFTSLSQCSDVDTAFYFNNREYPWQTVKTVVARLDRVLSEQQLGYQGQVAFVARNRPMHISCLWSLLITDRCASMIHGYQSTAKIIKDIQQAGFTVVLADEQDWNEELTAAAQALNCLGIAIGSNDIEVRTQPSDPASTAQPYCDDDTAAAIETLSSGTTGAPKRIQLSRRNLAASTNAAVQSVSQMNSGARTPIISVLPLSNISGVYATTPALAMAMPLAILDKFQLDDWLALVERFQPATADVPPAALASLYQRQLPAEKFRSIKVIRTGAAPLDKKVQAYFQNELGIPVNLSYGASEFCGVITTWTMADLQAYSATKMGSCGRALPGVALRITDPDSGEVLPPDHVGRLEAKVDRVGPEWIATSDQARIDRDGFMWFEGRLEETIFRGGFKLSPLLIAEQIRLHPDLTDAAVIGVDDPRLGQIPVAVVVAKSPDQKPDDTELTDFLRHHLSAPEIPSQFIYVDTLPRTASYKISLVELQQLIERSR</sequence>
<reference evidence="3 4" key="1">
    <citation type="submission" date="2020-04" db="EMBL/GenBank/DDBJ databases">
        <authorList>
            <person name="Yoon J."/>
        </authorList>
    </citation>
    <scope>NUCLEOTIDE SEQUENCE [LARGE SCALE GENOMIC DNA]</scope>
    <source>
        <strain evidence="3 4">KMU-166</strain>
    </source>
</reference>
<evidence type="ECO:0000259" key="2">
    <source>
        <dbReference type="Pfam" id="PF13193"/>
    </source>
</evidence>
<evidence type="ECO:0000259" key="1">
    <source>
        <dbReference type="Pfam" id="PF00501"/>
    </source>
</evidence>
<dbReference type="InterPro" id="IPR042099">
    <property type="entry name" value="ANL_N_sf"/>
</dbReference>
<dbReference type="CDD" id="cd04433">
    <property type="entry name" value="AFD_class_I"/>
    <property type="match status" value="1"/>
</dbReference>
<accession>A0ABX1GB13</accession>
<dbReference type="GO" id="GO:0016874">
    <property type="term" value="F:ligase activity"/>
    <property type="evidence" value="ECO:0007669"/>
    <property type="project" value="UniProtKB-KW"/>
</dbReference>
<proteinExistence type="predicted"/>
<name>A0ABX1GB13_9GAMM</name>
<keyword evidence="4" id="KW-1185">Reference proteome</keyword>
<dbReference type="InterPro" id="IPR000873">
    <property type="entry name" value="AMP-dep_synth/lig_dom"/>
</dbReference>
<feature type="domain" description="AMP-binding enzyme C-terminal" evidence="2">
    <location>
        <begin position="418"/>
        <end position="489"/>
    </location>
</feature>
<dbReference type="PANTHER" id="PTHR24096">
    <property type="entry name" value="LONG-CHAIN-FATTY-ACID--COA LIGASE"/>
    <property type="match status" value="1"/>
</dbReference>
<dbReference type="RefSeq" id="WP_168448873.1">
    <property type="nucleotide sequence ID" value="NZ_JAAWWK010000001.1"/>
</dbReference>
<protein>
    <submittedName>
        <fullName evidence="3">Long-chain fatty acid--CoA ligase</fullName>
    </submittedName>
</protein>
<dbReference type="EMBL" id="JAAWWK010000001">
    <property type="protein sequence ID" value="NKI16349.1"/>
    <property type="molecule type" value="Genomic_DNA"/>
</dbReference>
<dbReference type="Gene3D" id="3.40.50.12780">
    <property type="entry name" value="N-terminal domain of ligase-like"/>
    <property type="match status" value="1"/>
</dbReference>
<dbReference type="InterPro" id="IPR045851">
    <property type="entry name" value="AMP-bd_C_sf"/>
</dbReference>
<feature type="domain" description="AMP-dependent synthetase/ligase" evidence="1">
    <location>
        <begin position="26"/>
        <end position="366"/>
    </location>
</feature>
<dbReference type="Pfam" id="PF13193">
    <property type="entry name" value="AMP-binding_C"/>
    <property type="match status" value="1"/>
</dbReference>
<keyword evidence="3" id="KW-0436">Ligase</keyword>
<gene>
    <name evidence="3" type="ORF">HCU74_02835</name>
</gene>
<organism evidence="3 4">
    <name type="scientific">Spongiibacter thalassae</name>
    <dbReference type="NCBI Taxonomy" id="2721624"/>
    <lineage>
        <taxon>Bacteria</taxon>
        <taxon>Pseudomonadati</taxon>
        <taxon>Pseudomonadota</taxon>
        <taxon>Gammaproteobacteria</taxon>
        <taxon>Cellvibrionales</taxon>
        <taxon>Spongiibacteraceae</taxon>
        <taxon>Spongiibacter</taxon>
    </lineage>
</organism>